<accession>A0AAV0MZS6</accession>
<dbReference type="EMBL" id="CAMGYJ010000007">
    <property type="protein sequence ID" value="CAI0451779.1"/>
    <property type="molecule type" value="Genomic_DNA"/>
</dbReference>
<dbReference type="AlphaFoldDB" id="A0AAV0MZS6"/>
<proteinExistence type="predicted"/>
<name>A0AAV0MZS6_9ROSI</name>
<organism evidence="1 2">
    <name type="scientific">Linum tenue</name>
    <dbReference type="NCBI Taxonomy" id="586396"/>
    <lineage>
        <taxon>Eukaryota</taxon>
        <taxon>Viridiplantae</taxon>
        <taxon>Streptophyta</taxon>
        <taxon>Embryophyta</taxon>
        <taxon>Tracheophyta</taxon>
        <taxon>Spermatophyta</taxon>
        <taxon>Magnoliopsida</taxon>
        <taxon>eudicotyledons</taxon>
        <taxon>Gunneridae</taxon>
        <taxon>Pentapetalae</taxon>
        <taxon>rosids</taxon>
        <taxon>fabids</taxon>
        <taxon>Malpighiales</taxon>
        <taxon>Linaceae</taxon>
        <taxon>Linum</taxon>
    </lineage>
</organism>
<evidence type="ECO:0000313" key="2">
    <source>
        <dbReference type="Proteomes" id="UP001154282"/>
    </source>
</evidence>
<comment type="caution">
    <text evidence="1">The sequence shown here is derived from an EMBL/GenBank/DDBJ whole genome shotgun (WGS) entry which is preliminary data.</text>
</comment>
<keyword evidence="2" id="KW-1185">Reference proteome</keyword>
<dbReference type="Proteomes" id="UP001154282">
    <property type="component" value="Unassembled WGS sequence"/>
</dbReference>
<gene>
    <name evidence="1" type="ORF">LITE_LOCUS30983</name>
</gene>
<protein>
    <submittedName>
        <fullName evidence="1">Uncharacterized protein</fullName>
    </submittedName>
</protein>
<evidence type="ECO:0000313" key="1">
    <source>
        <dbReference type="EMBL" id="CAI0451779.1"/>
    </source>
</evidence>
<sequence>MILDYTFKADREKPICWMSNLTIGLKVFGRQIRNNLT</sequence>
<reference evidence="1" key="1">
    <citation type="submission" date="2022-08" db="EMBL/GenBank/DDBJ databases">
        <authorList>
            <person name="Gutierrez-Valencia J."/>
        </authorList>
    </citation>
    <scope>NUCLEOTIDE SEQUENCE</scope>
</reference>